<dbReference type="AlphaFoldDB" id="S9TB90"/>
<comment type="caution">
    <text evidence="2">The sequence shown here is derived from an EMBL/GenBank/DDBJ whole genome shotgun (WGS) entry which is preliminary data.</text>
</comment>
<evidence type="ECO:0000313" key="2">
    <source>
        <dbReference type="EMBL" id="EPY15272.1"/>
    </source>
</evidence>
<name>S9TB90_9TRYP</name>
<dbReference type="OrthoDB" id="10687890at2759"/>
<accession>S9TB90</accession>
<protein>
    <submittedName>
        <fullName evidence="2">Uncharacterized protein</fullName>
    </submittedName>
</protein>
<feature type="region of interest" description="Disordered" evidence="1">
    <location>
        <begin position="617"/>
        <end position="636"/>
    </location>
</feature>
<gene>
    <name evidence="2" type="ORF">STCU_12174</name>
</gene>
<evidence type="ECO:0000313" key="3">
    <source>
        <dbReference type="Proteomes" id="UP000015354"/>
    </source>
</evidence>
<evidence type="ECO:0000256" key="1">
    <source>
        <dbReference type="SAM" id="MobiDB-lite"/>
    </source>
</evidence>
<sequence length="636" mass="71261">MFLMYKKNAVVVKEEAKKNPYDYLTVYIKLVREEDMSVYDSKKTEAGVKEKDPEYKIKRNKCVADYVCDCMLKAVGIVDEKARTCLKSLVARGTSVPHPQFTATFVVIDEAVTLPDLIKASTPSDEATGLLKLIGDSQMRDFFGKIHIICCSTGSEKTFLLTGSYPEGVKIVQMEPSKKLFMEMTKHKYESLLNTPFFSIVYNRRCAVFAADALKGMHIISSYLSIEKSSDNSKELLTQTQPASFVNYLAGYAAMYAARKYLNSNGLKEMDPSAATKMLYGCVRVLLKGEAPKNAGGIINWDEECGGDPVRRGMIQMHEVNDTTKHKMTRTYELSSAQILMAVSSYGTNMLTLNTSDTYEYFCGSILSFFLSSFAGKSVDLCSFVRMLDPNWGGIHTPNGAKKPDILLEFANPGQVFFLSETQRMPYKVNETDDPPSATSEDLCGRFIDSLKEKKKNGPVCVISPPGSPFADCFIVVDKCLLLIQCKCYNDIWDNTLAKLKLELNKMGFKCKDEANPKESAASKAGEVKNGAILLKELRRNAKRKKDDDIFANAVEFITYLNEHCGIERVIPVFCSSKGFQLQGHNIKAYGYGSEVSPLFFSPNTTLSWEIKKEKYNKKDSKWESNGTNWKPIKDQ</sequence>
<proteinExistence type="predicted"/>
<dbReference type="Proteomes" id="UP000015354">
    <property type="component" value="Unassembled WGS sequence"/>
</dbReference>
<dbReference type="EMBL" id="ATMH01012308">
    <property type="protein sequence ID" value="EPY15272.1"/>
    <property type="molecule type" value="Genomic_DNA"/>
</dbReference>
<reference evidence="2 3" key="1">
    <citation type="journal article" date="2013" name="PLoS ONE">
        <title>Predicting the Proteins of Angomonas deanei, Strigomonas culicis and Their Respective Endosymbionts Reveals New Aspects of the Trypanosomatidae Family.</title>
        <authorList>
            <person name="Motta M.C."/>
            <person name="Martins A.C."/>
            <person name="de Souza S.S."/>
            <person name="Catta-Preta C.M."/>
            <person name="Silva R."/>
            <person name="Klein C.C."/>
            <person name="de Almeida L.G."/>
            <person name="de Lima Cunha O."/>
            <person name="Ciapina L.P."/>
            <person name="Brocchi M."/>
            <person name="Colabardini A.C."/>
            <person name="de Araujo Lima B."/>
            <person name="Machado C.R."/>
            <person name="de Almeida Soares C.M."/>
            <person name="Probst C.M."/>
            <person name="de Menezes C.B."/>
            <person name="Thompson C.E."/>
            <person name="Bartholomeu D.C."/>
            <person name="Gradia D.F."/>
            <person name="Pavoni D.P."/>
            <person name="Grisard E.C."/>
            <person name="Fantinatti-Garboggini F."/>
            <person name="Marchini F.K."/>
            <person name="Rodrigues-Luiz G.F."/>
            <person name="Wagner G."/>
            <person name="Goldman G.H."/>
            <person name="Fietto J.L."/>
            <person name="Elias M.C."/>
            <person name="Goldman M.H."/>
            <person name="Sagot M.F."/>
            <person name="Pereira M."/>
            <person name="Stoco P.H."/>
            <person name="de Mendonca-Neto R.P."/>
            <person name="Teixeira S.M."/>
            <person name="Maciel T.E."/>
            <person name="de Oliveira Mendes T.A."/>
            <person name="Urmenyi T.P."/>
            <person name="de Souza W."/>
            <person name="Schenkman S."/>
            <person name="de Vasconcelos A.T."/>
        </authorList>
    </citation>
    <scope>NUCLEOTIDE SEQUENCE [LARGE SCALE GENOMIC DNA]</scope>
</reference>
<organism evidence="2 3">
    <name type="scientific">Strigomonas culicis</name>
    <dbReference type="NCBI Taxonomy" id="28005"/>
    <lineage>
        <taxon>Eukaryota</taxon>
        <taxon>Discoba</taxon>
        <taxon>Euglenozoa</taxon>
        <taxon>Kinetoplastea</taxon>
        <taxon>Metakinetoplastina</taxon>
        <taxon>Trypanosomatida</taxon>
        <taxon>Trypanosomatidae</taxon>
        <taxon>Strigomonadinae</taxon>
        <taxon>Strigomonas</taxon>
    </lineage>
</organism>
<keyword evidence="3" id="KW-1185">Reference proteome</keyword>